<accession>A0A5E4M5D8</accession>
<dbReference type="CDD" id="cd09276">
    <property type="entry name" value="Rnase_HI_RT_non_LTR"/>
    <property type="match status" value="1"/>
</dbReference>
<dbReference type="PROSITE" id="PS50879">
    <property type="entry name" value="RNASE_H_1"/>
    <property type="match status" value="1"/>
</dbReference>
<dbReference type="GO" id="GO:0003676">
    <property type="term" value="F:nucleic acid binding"/>
    <property type="evidence" value="ECO:0007669"/>
    <property type="project" value="InterPro"/>
</dbReference>
<name>A0A5E4M5D8_9HEMI</name>
<dbReference type="SUPFAM" id="SSF53098">
    <property type="entry name" value="Ribonuclease H-like"/>
    <property type="match status" value="1"/>
</dbReference>
<dbReference type="OrthoDB" id="6621833at2759"/>
<evidence type="ECO:0000313" key="2">
    <source>
        <dbReference type="EMBL" id="VVC27375.1"/>
    </source>
</evidence>
<dbReference type="AlphaFoldDB" id="A0A5E4M5D8"/>
<dbReference type="GO" id="GO:0004523">
    <property type="term" value="F:RNA-DNA hybrid ribonuclease activity"/>
    <property type="evidence" value="ECO:0007669"/>
    <property type="project" value="InterPro"/>
</dbReference>
<evidence type="ECO:0000313" key="3">
    <source>
        <dbReference type="Proteomes" id="UP000325440"/>
    </source>
</evidence>
<dbReference type="InterPro" id="IPR002156">
    <property type="entry name" value="RNaseH_domain"/>
</dbReference>
<protein>
    <submittedName>
        <fullName evidence="2">Ribonuclease H-like domain,Ribonuclease H domain</fullName>
    </submittedName>
</protein>
<dbReference type="InterPro" id="IPR012337">
    <property type="entry name" value="RNaseH-like_sf"/>
</dbReference>
<dbReference type="Gene3D" id="3.30.420.10">
    <property type="entry name" value="Ribonuclease H-like superfamily/Ribonuclease H"/>
    <property type="match status" value="1"/>
</dbReference>
<reference evidence="2 3" key="1">
    <citation type="submission" date="2019-08" db="EMBL/GenBank/DDBJ databases">
        <authorList>
            <person name="Alioto T."/>
            <person name="Alioto T."/>
            <person name="Gomez Garrido J."/>
        </authorList>
    </citation>
    <scope>NUCLEOTIDE SEQUENCE [LARGE SCALE GENOMIC DNA]</scope>
</reference>
<keyword evidence="3" id="KW-1185">Reference proteome</keyword>
<dbReference type="EMBL" id="CABPRJ010000099">
    <property type="protein sequence ID" value="VVC27375.1"/>
    <property type="molecule type" value="Genomic_DNA"/>
</dbReference>
<organism evidence="2 3">
    <name type="scientific">Cinara cedri</name>
    <dbReference type="NCBI Taxonomy" id="506608"/>
    <lineage>
        <taxon>Eukaryota</taxon>
        <taxon>Metazoa</taxon>
        <taxon>Ecdysozoa</taxon>
        <taxon>Arthropoda</taxon>
        <taxon>Hexapoda</taxon>
        <taxon>Insecta</taxon>
        <taxon>Pterygota</taxon>
        <taxon>Neoptera</taxon>
        <taxon>Paraneoptera</taxon>
        <taxon>Hemiptera</taxon>
        <taxon>Sternorrhyncha</taxon>
        <taxon>Aphidomorpha</taxon>
        <taxon>Aphidoidea</taxon>
        <taxon>Aphididae</taxon>
        <taxon>Lachninae</taxon>
        <taxon>Cinara</taxon>
    </lineage>
</organism>
<evidence type="ECO:0000259" key="1">
    <source>
        <dbReference type="PROSITE" id="PS50879"/>
    </source>
</evidence>
<proteinExistence type="predicted"/>
<dbReference type="InterPro" id="IPR036397">
    <property type="entry name" value="RNaseH_sf"/>
</dbReference>
<gene>
    <name evidence="2" type="ORF">CINCED_3A001002</name>
</gene>
<sequence>MENGVGAVVVLLRLQNFCSIYTVEAVEISYALDLIKRKRILKAVILSDSLSTLRSIENLSTPNEIARKIQNQLIDFTHSSYSITLIWIPSHIQISGNERADEKARQAITSSDAIILNCFTLHDAKSISKIISINFWLREWKQGSSKLTKSKILSSHGPPHRTSQGK</sequence>
<dbReference type="Proteomes" id="UP000325440">
    <property type="component" value="Unassembled WGS sequence"/>
</dbReference>
<feature type="domain" description="RNase H type-1" evidence="1">
    <location>
        <begin position="1"/>
        <end position="109"/>
    </location>
</feature>